<evidence type="ECO:0000313" key="1">
    <source>
        <dbReference type="EMBL" id="AKE41523.1"/>
    </source>
</evidence>
<dbReference type="KEGG" id="cku:UL82_06790"/>
<proteinExistence type="predicted"/>
<evidence type="ECO:0000313" key="3">
    <source>
        <dbReference type="Proteomes" id="UP000033457"/>
    </source>
</evidence>
<dbReference type="Pfam" id="PF10722">
    <property type="entry name" value="YbjN"/>
    <property type="match status" value="2"/>
</dbReference>
<dbReference type="Proteomes" id="UP000033457">
    <property type="component" value="Chromosome"/>
</dbReference>
<dbReference type="OrthoDB" id="4420706at2"/>
<sequence length="317" mass="35487">MEQSTSHHNELPFNVTIDRIVECVKDLGFHHVVITHRNGDQVEIPWPHHDLIISFDEDFGKVLHVEATMPGRANLSRVNEIAQTISQWNAERVGPNAHLTIDNSGYIRVSFHCLLNVDLGANTAQIKSFLNTAAGSINTAVNHFMELHPELLIVNAINDTDLDFTDHLANEVPEEVVLTRVRACLADLGIEKTQGDSIVIMTWINSVLIAFFIESGPSLLAKAHWEPNLDPQNDFIRAFLVCNQWNAYNYATKAFCNTDEDGLQIRAEYVTDIGAGLNDNQLSHQISLAIHHLLKTIDHLSKEISGSTAVEWPNEQH</sequence>
<accession>A0A0F6R2A8</accession>
<organism evidence="1 3">
    <name type="scientific">Corynebacterium kutscheri</name>
    <dbReference type="NCBI Taxonomy" id="35755"/>
    <lineage>
        <taxon>Bacteria</taxon>
        <taxon>Bacillati</taxon>
        <taxon>Actinomycetota</taxon>
        <taxon>Actinomycetes</taxon>
        <taxon>Mycobacteriales</taxon>
        <taxon>Corynebacteriaceae</taxon>
        <taxon>Corynebacterium</taxon>
    </lineage>
</organism>
<evidence type="ECO:0000313" key="4">
    <source>
        <dbReference type="Proteomes" id="UP000271380"/>
    </source>
</evidence>
<dbReference type="AlphaFoldDB" id="A0A0F6R2A8"/>
<gene>
    <name evidence="2" type="ORF">NCTC949_01924</name>
    <name evidence="1" type="ORF">UL82_06790</name>
</gene>
<dbReference type="InterPro" id="IPR019660">
    <property type="entry name" value="Put_sensory_transdc_reg_YbjN"/>
</dbReference>
<dbReference type="Proteomes" id="UP000271380">
    <property type="component" value="Chromosome"/>
</dbReference>
<reference evidence="1 3" key="1">
    <citation type="journal article" date="2015" name="Genome Announc.">
        <title>Complete Genome Sequence of Corynebacterium kutscheri DSM 20755, a Corynebacterial Type Strain with Remarkably Low G+C Content of Chromosomal DNA.</title>
        <authorList>
            <person name="Ruckert C."/>
            <person name="Albersmeier A."/>
            <person name="Winkler A."/>
            <person name="Tauch A."/>
        </authorList>
    </citation>
    <scope>NUCLEOTIDE SEQUENCE [LARGE SCALE GENOMIC DNA]</scope>
    <source>
        <strain evidence="1 3">DSM 20755</strain>
    </source>
</reference>
<dbReference type="EMBL" id="CP011312">
    <property type="protein sequence ID" value="AKE41523.1"/>
    <property type="molecule type" value="Genomic_DNA"/>
</dbReference>
<dbReference type="RefSeq" id="WP_046439854.1">
    <property type="nucleotide sequence ID" value="NZ_CP011312.1"/>
</dbReference>
<evidence type="ECO:0000313" key="2">
    <source>
        <dbReference type="EMBL" id="VEH08801.1"/>
    </source>
</evidence>
<dbReference type="EMBL" id="LR134377">
    <property type="protein sequence ID" value="VEH08801.1"/>
    <property type="molecule type" value="Genomic_DNA"/>
</dbReference>
<keyword evidence="3" id="KW-1185">Reference proteome</keyword>
<name>A0A0F6R2A8_9CORY</name>
<reference evidence="2 4" key="2">
    <citation type="submission" date="2018-12" db="EMBL/GenBank/DDBJ databases">
        <authorList>
            <consortium name="Pathogen Informatics"/>
        </authorList>
    </citation>
    <scope>NUCLEOTIDE SEQUENCE [LARGE SCALE GENOMIC DNA]</scope>
    <source>
        <strain evidence="2 4">NCTC949</strain>
    </source>
</reference>
<dbReference type="HOGENOM" id="CLU_047685_0_0_11"/>
<protein>
    <submittedName>
        <fullName evidence="1">Putative bacterial sensory transduction regulator</fullName>
    </submittedName>
</protein>